<proteinExistence type="predicted"/>
<accession>A0ACC1BFD8</accession>
<organism evidence="1 2">
    <name type="scientific">Pistacia atlantica</name>
    <dbReference type="NCBI Taxonomy" id="434234"/>
    <lineage>
        <taxon>Eukaryota</taxon>
        <taxon>Viridiplantae</taxon>
        <taxon>Streptophyta</taxon>
        <taxon>Embryophyta</taxon>
        <taxon>Tracheophyta</taxon>
        <taxon>Spermatophyta</taxon>
        <taxon>Magnoliopsida</taxon>
        <taxon>eudicotyledons</taxon>
        <taxon>Gunneridae</taxon>
        <taxon>Pentapetalae</taxon>
        <taxon>rosids</taxon>
        <taxon>malvids</taxon>
        <taxon>Sapindales</taxon>
        <taxon>Anacardiaceae</taxon>
        <taxon>Pistacia</taxon>
    </lineage>
</organism>
<dbReference type="EMBL" id="CM047901">
    <property type="protein sequence ID" value="KAJ0097532.1"/>
    <property type="molecule type" value="Genomic_DNA"/>
</dbReference>
<comment type="caution">
    <text evidence="1">The sequence shown here is derived from an EMBL/GenBank/DDBJ whole genome shotgun (WGS) entry which is preliminary data.</text>
</comment>
<name>A0ACC1BFD8_9ROSI</name>
<keyword evidence="2" id="KW-1185">Reference proteome</keyword>
<gene>
    <name evidence="1" type="ORF">Patl1_29308</name>
</gene>
<protein>
    <submittedName>
        <fullName evidence="1">Uncharacterized protein</fullName>
    </submittedName>
</protein>
<evidence type="ECO:0000313" key="2">
    <source>
        <dbReference type="Proteomes" id="UP001164250"/>
    </source>
</evidence>
<evidence type="ECO:0000313" key="1">
    <source>
        <dbReference type="EMBL" id="KAJ0097532.1"/>
    </source>
</evidence>
<reference evidence="2" key="1">
    <citation type="journal article" date="2023" name="G3 (Bethesda)">
        <title>Genome assembly and association tests identify interacting loci associated with vigor, precocity, and sex in interspecific pistachio rootstocks.</title>
        <authorList>
            <person name="Palmer W."/>
            <person name="Jacygrad E."/>
            <person name="Sagayaradj S."/>
            <person name="Cavanaugh K."/>
            <person name="Han R."/>
            <person name="Bertier L."/>
            <person name="Beede B."/>
            <person name="Kafkas S."/>
            <person name="Golino D."/>
            <person name="Preece J."/>
            <person name="Michelmore R."/>
        </authorList>
    </citation>
    <scope>NUCLEOTIDE SEQUENCE [LARGE SCALE GENOMIC DNA]</scope>
</reference>
<dbReference type="Proteomes" id="UP001164250">
    <property type="component" value="Chromosome 5"/>
</dbReference>
<sequence>MLMLLYTGCLLRL</sequence>